<dbReference type="EMBL" id="BMAO01024009">
    <property type="protein sequence ID" value="GFQ92400.1"/>
    <property type="molecule type" value="Genomic_DNA"/>
</dbReference>
<name>A0A8X6J5D9_TRICU</name>
<keyword evidence="2" id="KW-1185">Reference proteome</keyword>
<dbReference type="Proteomes" id="UP000887116">
    <property type="component" value="Unassembled WGS sequence"/>
</dbReference>
<reference evidence="1" key="1">
    <citation type="submission" date="2020-07" db="EMBL/GenBank/DDBJ databases">
        <title>Multicomponent nature underlies the extraordinary mechanical properties of spider dragline silk.</title>
        <authorList>
            <person name="Kono N."/>
            <person name="Nakamura H."/>
            <person name="Mori M."/>
            <person name="Yoshida Y."/>
            <person name="Ohtoshi R."/>
            <person name="Malay A.D."/>
            <person name="Moran D.A.P."/>
            <person name="Tomita M."/>
            <person name="Numata K."/>
            <person name="Arakawa K."/>
        </authorList>
    </citation>
    <scope>NUCLEOTIDE SEQUENCE</scope>
</reference>
<protein>
    <submittedName>
        <fullName evidence="1">Uncharacterized protein</fullName>
    </submittedName>
</protein>
<proteinExistence type="predicted"/>
<sequence length="93" mass="10813">MHCMDYMCVKSDETLIPHILMDGKADQISVKLNTRTRSKYILKKPQVVSECDPNDQLYRGFHMYNEILMGSSELKYGQTINLQNIIEDFPNVL</sequence>
<gene>
    <name evidence="1" type="ORF">TNCT_687431</name>
</gene>
<dbReference type="AlphaFoldDB" id="A0A8X6J5D9"/>
<evidence type="ECO:0000313" key="2">
    <source>
        <dbReference type="Proteomes" id="UP000887116"/>
    </source>
</evidence>
<evidence type="ECO:0000313" key="1">
    <source>
        <dbReference type="EMBL" id="GFQ92400.1"/>
    </source>
</evidence>
<comment type="caution">
    <text evidence="1">The sequence shown here is derived from an EMBL/GenBank/DDBJ whole genome shotgun (WGS) entry which is preliminary data.</text>
</comment>
<accession>A0A8X6J5D9</accession>
<organism evidence="1 2">
    <name type="scientific">Trichonephila clavata</name>
    <name type="common">Joro spider</name>
    <name type="synonym">Nephila clavata</name>
    <dbReference type="NCBI Taxonomy" id="2740835"/>
    <lineage>
        <taxon>Eukaryota</taxon>
        <taxon>Metazoa</taxon>
        <taxon>Ecdysozoa</taxon>
        <taxon>Arthropoda</taxon>
        <taxon>Chelicerata</taxon>
        <taxon>Arachnida</taxon>
        <taxon>Araneae</taxon>
        <taxon>Araneomorphae</taxon>
        <taxon>Entelegynae</taxon>
        <taxon>Araneoidea</taxon>
        <taxon>Nephilidae</taxon>
        <taxon>Trichonephila</taxon>
    </lineage>
</organism>